<organism evidence="4 5">
    <name type="scientific">Thermogemmatispora tikiterensis</name>
    <dbReference type="NCBI Taxonomy" id="1825093"/>
    <lineage>
        <taxon>Bacteria</taxon>
        <taxon>Bacillati</taxon>
        <taxon>Chloroflexota</taxon>
        <taxon>Ktedonobacteria</taxon>
        <taxon>Thermogemmatisporales</taxon>
        <taxon>Thermogemmatisporaceae</taxon>
        <taxon>Thermogemmatispora</taxon>
    </lineage>
</organism>
<dbReference type="Gene3D" id="3.30.9.100">
    <property type="match status" value="1"/>
</dbReference>
<accession>A0A328VKN6</accession>
<evidence type="ECO:0008006" key="6">
    <source>
        <dbReference type="Google" id="ProtNLM"/>
    </source>
</evidence>
<dbReference type="InterPro" id="IPR036188">
    <property type="entry name" value="FAD/NAD-bd_sf"/>
</dbReference>
<dbReference type="InterPro" id="IPR006905">
    <property type="entry name" value="Flavin_halogenase"/>
</dbReference>
<proteinExistence type="inferred from homology"/>
<dbReference type="AlphaFoldDB" id="A0A328VKN6"/>
<evidence type="ECO:0000313" key="4">
    <source>
        <dbReference type="EMBL" id="RAQ97689.1"/>
    </source>
</evidence>
<protein>
    <recommendedName>
        <fullName evidence="6">FAD-binding domain-containing protein</fullName>
    </recommendedName>
</protein>
<evidence type="ECO:0000256" key="1">
    <source>
        <dbReference type="ARBA" id="ARBA00023002"/>
    </source>
</evidence>
<evidence type="ECO:0000256" key="2">
    <source>
        <dbReference type="ARBA" id="ARBA00023033"/>
    </source>
</evidence>
<keyword evidence="5" id="KW-1185">Reference proteome</keyword>
<keyword evidence="2" id="KW-0503">Monooxygenase</keyword>
<dbReference type="InterPro" id="IPR050816">
    <property type="entry name" value="Flavin-dep_Halogenase_NPB"/>
</dbReference>
<dbReference type="SUPFAM" id="SSF51905">
    <property type="entry name" value="FAD/NAD(P)-binding domain"/>
    <property type="match status" value="1"/>
</dbReference>
<dbReference type="GO" id="GO:0004497">
    <property type="term" value="F:monooxygenase activity"/>
    <property type="evidence" value="ECO:0007669"/>
    <property type="project" value="UniProtKB-KW"/>
</dbReference>
<name>A0A328VKN6_9CHLR</name>
<keyword evidence="1" id="KW-0560">Oxidoreductase</keyword>
<dbReference type="Proteomes" id="UP000248706">
    <property type="component" value="Unassembled WGS sequence"/>
</dbReference>
<sequence>MTRRYDVVIIGGGPAGSTVAALTRRYAPQLRLLLLEKEAFPRHHVGESLLAGASPVLEEMGAYEKVANAGFLEKLGATFIWGRSREPWGFEFDELISQLVAQGKRLPRLYTRAWQVRRAEYDDLLLRHAASLGVDVRQRARVTRVLWDRAPEQSASEEGADGSGGQPGAAPRAIGVEFIDERGPQTVYCDWVLDCSGQQALLGHALKLREYDAQMNNYALFAYWQGAKWLYEYTGYPELTRICIITTPRGWIWYIPLKRDVMSVGFVTHRQTLKQLPAGPDQLYLEELQACDEVRDLLKEAHLTRIAADQRRDVCAIQDWSYRSRQMAGPGWAMVGDAAGFVDPILSSGVMLAHELGQKAAYTLVSSFACSNDEEVRRYWEFYAQTYRTYLQAYRDMAAFWYSNNFSLESWFWQARRILARSGSELNLSDRQAFTRLASGYATRAESLSLFGSYPLHEAQQLVNGLFGAPYCREELVAQYAGRPLRLKEVELSEGLYYYQGAVRQTRRVLNRQTGRYLDLHPGEEVLLSLFDGAHTLAHLEETAKALQALPQTERLPLRSGLELLVQLEMIGVLA</sequence>
<dbReference type="OrthoDB" id="9806565at2"/>
<gene>
    <name evidence="4" type="ORF">A4R35_19275</name>
</gene>
<dbReference type="RefSeq" id="WP_112432311.1">
    <property type="nucleotide sequence ID" value="NZ_MCIF01000002.1"/>
</dbReference>
<comment type="similarity">
    <text evidence="3">Belongs to the flavin-dependent halogenase family. Bacterial tryptophan halogenase subfamily.</text>
</comment>
<dbReference type="Pfam" id="PF04820">
    <property type="entry name" value="Trp_halogenase"/>
    <property type="match status" value="2"/>
</dbReference>
<dbReference type="PANTHER" id="PTHR43747:SF5">
    <property type="entry name" value="FAD-BINDING DOMAIN-CONTAINING PROTEIN"/>
    <property type="match status" value="1"/>
</dbReference>
<dbReference type="PANTHER" id="PTHR43747">
    <property type="entry name" value="FAD-BINDING PROTEIN"/>
    <property type="match status" value="1"/>
</dbReference>
<evidence type="ECO:0000256" key="3">
    <source>
        <dbReference type="ARBA" id="ARBA00038396"/>
    </source>
</evidence>
<dbReference type="EMBL" id="MCIF01000002">
    <property type="protein sequence ID" value="RAQ97689.1"/>
    <property type="molecule type" value="Genomic_DNA"/>
</dbReference>
<dbReference type="Gene3D" id="3.50.50.60">
    <property type="entry name" value="FAD/NAD(P)-binding domain"/>
    <property type="match status" value="1"/>
</dbReference>
<reference evidence="4 5" key="1">
    <citation type="submission" date="2016-08" db="EMBL/GenBank/DDBJ databases">
        <title>Analysis of Carbohydrate Active Enzymes in Thermogemmatispora T81 Reveals Carbohydrate Degradation Ability.</title>
        <authorList>
            <person name="Tomazini A."/>
            <person name="Lal S."/>
            <person name="Stott M."/>
            <person name="Henrissat B."/>
            <person name="Polikarpov I."/>
            <person name="Sparling R."/>
            <person name="Levin D.B."/>
        </authorList>
    </citation>
    <scope>NUCLEOTIDE SEQUENCE [LARGE SCALE GENOMIC DNA]</scope>
    <source>
        <strain evidence="4 5">T81</strain>
    </source>
</reference>
<evidence type="ECO:0000313" key="5">
    <source>
        <dbReference type="Proteomes" id="UP000248706"/>
    </source>
</evidence>
<comment type="caution">
    <text evidence="4">The sequence shown here is derived from an EMBL/GenBank/DDBJ whole genome shotgun (WGS) entry which is preliminary data.</text>
</comment>